<protein>
    <submittedName>
        <fullName evidence="1">Uncharacterized protein</fullName>
    </submittedName>
</protein>
<comment type="caution">
    <text evidence="1">The sequence shown here is derived from an EMBL/GenBank/DDBJ whole genome shotgun (WGS) entry which is preliminary data.</text>
</comment>
<keyword evidence="2" id="KW-1185">Reference proteome</keyword>
<gene>
    <name evidence="1" type="ORF">NM208_g12245</name>
</gene>
<organism evidence="1 2">
    <name type="scientific">Fusarium decemcellulare</name>
    <dbReference type="NCBI Taxonomy" id="57161"/>
    <lineage>
        <taxon>Eukaryota</taxon>
        <taxon>Fungi</taxon>
        <taxon>Dikarya</taxon>
        <taxon>Ascomycota</taxon>
        <taxon>Pezizomycotina</taxon>
        <taxon>Sordariomycetes</taxon>
        <taxon>Hypocreomycetidae</taxon>
        <taxon>Hypocreales</taxon>
        <taxon>Nectriaceae</taxon>
        <taxon>Fusarium</taxon>
        <taxon>Fusarium decemcellulare species complex</taxon>
    </lineage>
</organism>
<accession>A0ACC1RPS3</accession>
<evidence type="ECO:0000313" key="2">
    <source>
        <dbReference type="Proteomes" id="UP001148629"/>
    </source>
</evidence>
<name>A0ACC1RPS3_9HYPO</name>
<sequence length="230" mass="25129">MAEALGFAGYGQSLYVFASASKPLDNKRKLKACSRGSHLISFEKLRWKPSAGKQNGAMERACACACAQALSSNTCLLARFPLVGRFARLSSSSAPSNHGPKDGKMKKKTNRNEKKRIVVKSSLAELKKPGAMRNYRYPSLAVSLSVVVDVFSSLQWIGSLFSLAEIQDKPSLRAAKARLDAAFLCKTWQLDIKSVIHARLAIFIIAGSTQFMALYLLQACLKGSNARLRP</sequence>
<proteinExistence type="predicted"/>
<dbReference type="Proteomes" id="UP001148629">
    <property type="component" value="Unassembled WGS sequence"/>
</dbReference>
<dbReference type="EMBL" id="JANRMS010002160">
    <property type="protein sequence ID" value="KAJ3523965.1"/>
    <property type="molecule type" value="Genomic_DNA"/>
</dbReference>
<reference evidence="1" key="1">
    <citation type="submission" date="2022-08" db="EMBL/GenBank/DDBJ databases">
        <title>Genome Sequence of Fusarium decemcellulare.</title>
        <authorList>
            <person name="Buettner E."/>
        </authorList>
    </citation>
    <scope>NUCLEOTIDE SEQUENCE</scope>
    <source>
        <strain evidence="1">Babe19</strain>
    </source>
</reference>
<evidence type="ECO:0000313" key="1">
    <source>
        <dbReference type="EMBL" id="KAJ3523965.1"/>
    </source>
</evidence>